<evidence type="ECO:0000313" key="1">
    <source>
        <dbReference type="EMBL" id="QQP86851.1"/>
    </source>
</evidence>
<sequence>MINFFKQWLLVSMLLIVSFSASAVEILKWQRLPLAVPLVLNQERVIFIDKNVRVGMDASLRSKLRVQSTGGALYLLATEQIMPSRLQVQVVETGEIIIIDVATINGENALEPVKIIDEKDAQLNLTTEEQVAHNQQVTESLKIPAPIALTRYAAQSLYTPLRTIEPLAGVSRVPVKVTHAQLKTLMPTYPIEAKALVAWRLGDYYVTAIKLTNKGFNRIDLDPRKLQGNFYAATFQHTYLGEIKTAEDTTTLYLVTRGASLEKFLFTAIVIEEKA</sequence>
<dbReference type="Proteomes" id="UP000595278">
    <property type="component" value="Chromosome"/>
</dbReference>
<dbReference type="Pfam" id="PF11920">
    <property type="entry name" value="DUF3438"/>
    <property type="match status" value="1"/>
</dbReference>
<reference evidence="1 2" key="1">
    <citation type="submission" date="2021-01" db="EMBL/GenBank/DDBJ databases">
        <title>Entomomonas sp. F2A isolated from a house cricket (Acheta domesticus).</title>
        <authorList>
            <person name="Spergser J."/>
            <person name="Busse H.-J."/>
        </authorList>
    </citation>
    <scope>NUCLEOTIDE SEQUENCE [LARGE SCALE GENOMIC DNA]</scope>
    <source>
        <strain evidence="1 2">F2A</strain>
    </source>
</reference>
<organism evidence="1 2">
    <name type="scientific">Entomomonas asaccharolytica</name>
    <dbReference type="NCBI Taxonomy" id="2785331"/>
    <lineage>
        <taxon>Bacteria</taxon>
        <taxon>Pseudomonadati</taxon>
        <taxon>Pseudomonadota</taxon>
        <taxon>Gammaproteobacteria</taxon>
        <taxon>Pseudomonadales</taxon>
        <taxon>Pseudomonadaceae</taxon>
        <taxon>Entomomonas</taxon>
    </lineage>
</organism>
<accession>A0A974NHT9</accession>
<dbReference type="KEGG" id="eaz:JHT90_06310"/>
<name>A0A974NHT9_9GAMM</name>
<dbReference type="RefSeq" id="WP_201095304.1">
    <property type="nucleotide sequence ID" value="NZ_CP067393.1"/>
</dbReference>
<protein>
    <submittedName>
        <fullName evidence="1">TIGR03749 family integrating conjugative element protein</fullName>
    </submittedName>
</protein>
<dbReference type="NCBIfam" id="TIGR03749">
    <property type="entry name" value="conj_TIGR03749"/>
    <property type="match status" value="1"/>
</dbReference>
<gene>
    <name evidence="1" type="ORF">JHT90_06310</name>
</gene>
<proteinExistence type="predicted"/>
<dbReference type="EMBL" id="CP067393">
    <property type="protein sequence ID" value="QQP86851.1"/>
    <property type="molecule type" value="Genomic_DNA"/>
</dbReference>
<dbReference type="AlphaFoldDB" id="A0A974NHT9"/>
<keyword evidence="2" id="KW-1185">Reference proteome</keyword>
<evidence type="ECO:0000313" key="2">
    <source>
        <dbReference type="Proteomes" id="UP000595278"/>
    </source>
</evidence>
<dbReference type="InterPro" id="IPR021844">
    <property type="entry name" value="Integr_conj_element_PFL4704"/>
</dbReference>